<proteinExistence type="predicted"/>
<protein>
    <recommendedName>
        <fullName evidence="4">Secreted protein</fullName>
    </recommendedName>
</protein>
<evidence type="ECO:0000313" key="3">
    <source>
        <dbReference type="EMBL" id="JAP77473.1"/>
    </source>
</evidence>
<reference evidence="3" key="1">
    <citation type="journal article" date="2016" name="Ticks Tick Borne Dis.">
        <title>De novo assembly and annotation of the salivary gland transcriptome of Rhipicephalus appendiculatus male and female ticks during blood feeding.</title>
        <authorList>
            <person name="de Castro M.H."/>
            <person name="de Klerk D."/>
            <person name="Pienaar R."/>
            <person name="Latif A.A."/>
            <person name="Rees D.J."/>
            <person name="Mans B.J."/>
        </authorList>
    </citation>
    <scope>NUCLEOTIDE SEQUENCE</scope>
    <source>
        <tissue evidence="3">Salivary glands</tissue>
    </source>
</reference>
<evidence type="ECO:0000256" key="2">
    <source>
        <dbReference type="SAM" id="SignalP"/>
    </source>
</evidence>
<dbReference type="EMBL" id="GEDV01011084">
    <property type="protein sequence ID" value="JAP77473.1"/>
    <property type="molecule type" value="Transcribed_RNA"/>
</dbReference>
<keyword evidence="2" id="KW-0732">Signal</keyword>
<feature type="signal peptide" evidence="2">
    <location>
        <begin position="1"/>
        <end position="31"/>
    </location>
</feature>
<name>A0A131YDN0_RHIAP</name>
<organism evidence="3">
    <name type="scientific">Rhipicephalus appendiculatus</name>
    <name type="common">Brown ear tick</name>
    <dbReference type="NCBI Taxonomy" id="34631"/>
    <lineage>
        <taxon>Eukaryota</taxon>
        <taxon>Metazoa</taxon>
        <taxon>Ecdysozoa</taxon>
        <taxon>Arthropoda</taxon>
        <taxon>Chelicerata</taxon>
        <taxon>Arachnida</taxon>
        <taxon>Acari</taxon>
        <taxon>Parasitiformes</taxon>
        <taxon>Ixodida</taxon>
        <taxon>Ixodoidea</taxon>
        <taxon>Ixodidae</taxon>
        <taxon>Rhipicephalinae</taxon>
        <taxon>Rhipicephalus</taxon>
        <taxon>Rhipicephalus</taxon>
    </lineage>
</organism>
<evidence type="ECO:0008006" key="4">
    <source>
        <dbReference type="Google" id="ProtNLM"/>
    </source>
</evidence>
<sequence>MMQVSRQSIVFFLGICYLLSTLEQVPTYVHAIQGPPGSQVVYAQMLFPPRGSRAVPFSRSPLDEVALQRMRKRNARNLATNRRPGHVPPRVHQPGPQRGPKSPWKRIASFLRPGRN</sequence>
<feature type="region of interest" description="Disordered" evidence="1">
    <location>
        <begin position="77"/>
        <end position="116"/>
    </location>
</feature>
<dbReference type="AlphaFoldDB" id="A0A131YDN0"/>
<accession>A0A131YDN0</accession>
<evidence type="ECO:0000256" key="1">
    <source>
        <dbReference type="SAM" id="MobiDB-lite"/>
    </source>
</evidence>
<feature type="chain" id="PRO_5007284688" description="Secreted protein" evidence="2">
    <location>
        <begin position="32"/>
        <end position="116"/>
    </location>
</feature>